<evidence type="ECO:0000313" key="1">
    <source>
        <dbReference type="EMBL" id="PNP90561.1"/>
    </source>
</evidence>
<gene>
    <name evidence="1" type="ORF">BMT55_12185</name>
</gene>
<dbReference type="EMBL" id="MPDH01000015">
    <property type="protein sequence ID" value="PNP90561.1"/>
    <property type="molecule type" value="Genomic_DNA"/>
</dbReference>
<comment type="caution">
    <text evidence="1">The sequence shown here is derived from an EMBL/GenBank/DDBJ whole genome shotgun (WGS) entry which is preliminary data.</text>
</comment>
<reference evidence="1 2" key="1">
    <citation type="submission" date="2016-11" db="EMBL/GenBank/DDBJ databases">
        <title>Whole Genome Sequence of Listeria newyorkensis.</title>
        <authorList>
            <person name="Frink S."/>
            <person name="Morales C."/>
            <person name="Kiang D."/>
        </authorList>
    </citation>
    <scope>NUCLEOTIDE SEQUENCE [LARGE SCALE GENOMIC DNA]</scope>
    <source>
        <strain evidence="1 2">F1604011-044</strain>
    </source>
</reference>
<accession>A0ABX4XMF3</accession>
<sequence length="71" mass="8007">MTRIVKKYGLKNFAMLLMVVFAKKGYNNSIKRFSKVSKFTVFVKVPPNPSVSTNAYILGKVEHWSGAYSGM</sequence>
<proteinExistence type="predicted"/>
<keyword evidence="2" id="KW-1185">Reference proteome</keyword>
<name>A0ABX4XMF3_9LIST</name>
<dbReference type="Proteomes" id="UP000236500">
    <property type="component" value="Unassembled WGS sequence"/>
</dbReference>
<evidence type="ECO:0000313" key="2">
    <source>
        <dbReference type="Proteomes" id="UP000236500"/>
    </source>
</evidence>
<organism evidence="1 2">
    <name type="scientific">Listeria newyorkensis</name>
    <dbReference type="NCBI Taxonomy" id="1497681"/>
    <lineage>
        <taxon>Bacteria</taxon>
        <taxon>Bacillati</taxon>
        <taxon>Bacillota</taxon>
        <taxon>Bacilli</taxon>
        <taxon>Bacillales</taxon>
        <taxon>Listeriaceae</taxon>
        <taxon>Listeria</taxon>
    </lineage>
</organism>
<protein>
    <submittedName>
        <fullName evidence="1">Uncharacterized protein</fullName>
    </submittedName>
</protein>